<evidence type="ECO:0000313" key="3">
    <source>
        <dbReference type="Proteomes" id="UP000018895"/>
    </source>
</evidence>
<sequence length="209" mass="23080">MNVEFFISIMVLFAIIIAAGAIAGEFSKGTIKMLLIRPVGRTKILMSKYISSLLFALSMLVVTFGFALLVGGLFFGFESPMQANISAMDGSIIESVVLHLLTSVAFVYVDMIMMITIAFMIATVFTSSALAIGLTIFVRFAGPNVVLAVQQYDWAKYILFAHLNLRQYIGGASYIEGTTMTFSIITIIIYFCIFISIAWCIFYKRDITA</sequence>
<proteinExistence type="predicted"/>
<dbReference type="PANTHER" id="PTHR37305">
    <property type="entry name" value="INTEGRAL MEMBRANE PROTEIN-RELATED"/>
    <property type="match status" value="1"/>
</dbReference>
<feature type="transmembrane region" description="Helical" evidence="1">
    <location>
        <begin position="116"/>
        <end position="138"/>
    </location>
</feature>
<feature type="transmembrane region" description="Helical" evidence="1">
    <location>
        <begin position="49"/>
        <end position="75"/>
    </location>
</feature>
<gene>
    <name evidence="2" type="ORF">JCM9152_53</name>
</gene>
<keyword evidence="3" id="KW-1185">Reference proteome</keyword>
<feature type="transmembrane region" description="Helical" evidence="1">
    <location>
        <begin position="6"/>
        <end position="28"/>
    </location>
</feature>
<dbReference type="Pfam" id="PF12730">
    <property type="entry name" value="ABC2_membrane_4"/>
    <property type="match status" value="1"/>
</dbReference>
<reference evidence="2" key="1">
    <citation type="journal article" date="2014" name="Genome Announc.">
        <title>Draft Genome Sequences of Three Alkaliphilic Bacillus Strains, Bacillus wakoensis JCM 9140T, Bacillus akibai JCM 9157T, and Bacillus hemicellulosilyticus JCM 9152T.</title>
        <authorList>
            <person name="Yuki M."/>
            <person name="Oshima K."/>
            <person name="Suda W."/>
            <person name="Oshida Y."/>
            <person name="Kitamura K."/>
            <person name="Iida T."/>
            <person name="Hattori M."/>
            <person name="Ohkuma M."/>
        </authorList>
    </citation>
    <scope>NUCLEOTIDE SEQUENCE [LARGE SCALE GENOMIC DNA]</scope>
    <source>
        <strain evidence="2">JCM 9152</strain>
    </source>
</reference>
<dbReference type="STRING" id="1236971.JCM9152_53"/>
<dbReference type="EMBL" id="BAUU01000001">
    <property type="protein sequence ID" value="GAE28724.1"/>
    <property type="molecule type" value="Genomic_DNA"/>
</dbReference>
<evidence type="ECO:0000256" key="1">
    <source>
        <dbReference type="SAM" id="Phobius"/>
    </source>
</evidence>
<dbReference type="Proteomes" id="UP000018895">
    <property type="component" value="Unassembled WGS sequence"/>
</dbReference>
<organism evidence="2 3">
    <name type="scientific">Halalkalibacter hemicellulosilyticusJCM 9152</name>
    <dbReference type="NCBI Taxonomy" id="1236971"/>
    <lineage>
        <taxon>Bacteria</taxon>
        <taxon>Bacillati</taxon>
        <taxon>Bacillota</taxon>
        <taxon>Bacilli</taxon>
        <taxon>Bacillales</taxon>
        <taxon>Bacillaceae</taxon>
        <taxon>Halalkalibacter</taxon>
    </lineage>
</organism>
<dbReference type="AlphaFoldDB" id="W4QBF5"/>
<keyword evidence="1" id="KW-0472">Membrane</keyword>
<feature type="transmembrane region" description="Helical" evidence="1">
    <location>
        <begin position="87"/>
        <end position="109"/>
    </location>
</feature>
<name>W4QBF5_9BACI</name>
<protein>
    <submittedName>
        <fullName evidence="2">Permease</fullName>
    </submittedName>
</protein>
<accession>W4QBF5</accession>
<keyword evidence="1" id="KW-0812">Transmembrane</keyword>
<feature type="transmembrane region" description="Helical" evidence="1">
    <location>
        <begin position="182"/>
        <end position="203"/>
    </location>
</feature>
<evidence type="ECO:0000313" key="2">
    <source>
        <dbReference type="EMBL" id="GAE28724.1"/>
    </source>
</evidence>
<keyword evidence="1" id="KW-1133">Transmembrane helix</keyword>
<dbReference type="PANTHER" id="PTHR37305:SF1">
    <property type="entry name" value="MEMBRANE PROTEIN"/>
    <property type="match status" value="1"/>
</dbReference>
<comment type="caution">
    <text evidence="2">The sequence shown here is derived from an EMBL/GenBank/DDBJ whole genome shotgun (WGS) entry which is preliminary data.</text>
</comment>